<dbReference type="PANTHER" id="PTHR11118">
    <property type="entry name" value="RNA-SPLICING LIGASE RTCB HOMOLOG"/>
    <property type="match status" value="1"/>
</dbReference>
<comment type="catalytic activity">
    <reaction evidence="11">
        <text>a 3'-end 2',3'-cyclophospho-ribonucleotide-RNA + a 5'-end dephospho-ribonucleoside-RNA + GTP + H2O = a ribonucleotidyl-ribonucleotide-RNA + GMP + diphosphate + H(+)</text>
        <dbReference type="Rhea" id="RHEA:68080"/>
        <dbReference type="Rhea" id="RHEA-COMP:10464"/>
        <dbReference type="Rhea" id="RHEA-COMP:13936"/>
        <dbReference type="Rhea" id="RHEA-COMP:17355"/>
        <dbReference type="ChEBI" id="CHEBI:15377"/>
        <dbReference type="ChEBI" id="CHEBI:15378"/>
        <dbReference type="ChEBI" id="CHEBI:33019"/>
        <dbReference type="ChEBI" id="CHEBI:37565"/>
        <dbReference type="ChEBI" id="CHEBI:58115"/>
        <dbReference type="ChEBI" id="CHEBI:83064"/>
        <dbReference type="ChEBI" id="CHEBI:138284"/>
        <dbReference type="ChEBI" id="CHEBI:173118"/>
        <dbReference type="EC" id="6.5.1.8"/>
    </reaction>
</comment>
<comment type="catalytic activity">
    <reaction evidence="10">
        <text>a 3'-end 3'-phospho-ribonucleotide-RNA + a 5'-end dephospho-ribonucleoside-RNA + GTP = a ribonucleotidyl-ribonucleotide-RNA + GMP + diphosphate</text>
        <dbReference type="Rhea" id="RHEA:68076"/>
        <dbReference type="Rhea" id="RHEA-COMP:10463"/>
        <dbReference type="Rhea" id="RHEA-COMP:13936"/>
        <dbReference type="Rhea" id="RHEA-COMP:17355"/>
        <dbReference type="ChEBI" id="CHEBI:33019"/>
        <dbReference type="ChEBI" id="CHEBI:37565"/>
        <dbReference type="ChEBI" id="CHEBI:58115"/>
        <dbReference type="ChEBI" id="CHEBI:83062"/>
        <dbReference type="ChEBI" id="CHEBI:138284"/>
        <dbReference type="ChEBI" id="CHEBI:173118"/>
        <dbReference type="EC" id="6.5.1.8"/>
    </reaction>
</comment>
<evidence type="ECO:0000256" key="4">
    <source>
        <dbReference type="ARBA" id="ARBA00022598"/>
    </source>
</evidence>
<organism evidence="15 16">
    <name type="scientific">Candidatus Entotheonella gemina</name>
    <dbReference type="NCBI Taxonomy" id="1429439"/>
    <lineage>
        <taxon>Bacteria</taxon>
        <taxon>Pseudomonadati</taxon>
        <taxon>Nitrospinota/Tectimicrobiota group</taxon>
        <taxon>Candidatus Tectimicrobiota</taxon>
        <taxon>Candidatus Entotheonellia</taxon>
        <taxon>Candidatus Entotheonellales</taxon>
        <taxon>Candidatus Entotheonellaceae</taxon>
        <taxon>Candidatus Entotheonella</taxon>
    </lineage>
</organism>
<dbReference type="GO" id="GO:0170057">
    <property type="term" value="F:RNA ligase (GTP) activity"/>
    <property type="evidence" value="ECO:0007669"/>
    <property type="project" value="UniProtKB-EC"/>
</dbReference>
<feature type="binding site" evidence="13">
    <location>
        <begin position="305"/>
        <end position="308"/>
    </location>
    <ligand>
        <name>GMP</name>
        <dbReference type="ChEBI" id="CHEBI:58115"/>
    </ligand>
</feature>
<feature type="binding site" evidence="13">
    <location>
        <position position="381"/>
    </location>
    <ligand>
        <name>GMP</name>
        <dbReference type="ChEBI" id="CHEBI:58115"/>
    </ligand>
</feature>
<dbReference type="Pfam" id="PF01139">
    <property type="entry name" value="RtcB"/>
    <property type="match status" value="1"/>
</dbReference>
<evidence type="ECO:0000256" key="10">
    <source>
        <dbReference type="ARBA" id="ARBA00047746"/>
    </source>
</evidence>
<dbReference type="GO" id="GO:0006396">
    <property type="term" value="P:RNA processing"/>
    <property type="evidence" value="ECO:0007669"/>
    <property type="project" value="InterPro"/>
</dbReference>
<dbReference type="EC" id="6.5.1.8" evidence="2"/>
<keyword evidence="5 14" id="KW-0479">Metal-binding</keyword>
<name>W4M241_9BACT</name>
<dbReference type="SUPFAM" id="SSF103365">
    <property type="entry name" value="Hypothetical protein PH1602"/>
    <property type="match status" value="1"/>
</dbReference>
<feature type="binding site" evidence="13">
    <location>
        <begin position="230"/>
        <end position="231"/>
    </location>
    <ligand>
        <name>GMP</name>
        <dbReference type="ChEBI" id="CHEBI:58115"/>
    </ligand>
</feature>
<dbReference type="InterPro" id="IPR001233">
    <property type="entry name" value="RtcB"/>
</dbReference>
<dbReference type="GO" id="GO:0042245">
    <property type="term" value="P:RNA repair"/>
    <property type="evidence" value="ECO:0007669"/>
    <property type="project" value="UniProtKB-KW"/>
</dbReference>
<dbReference type="Gene3D" id="3.90.1860.10">
    <property type="entry name" value="tRNA-splicing ligase RtcB"/>
    <property type="match status" value="1"/>
</dbReference>
<feature type="active site" description="GMP-histidine intermediate" evidence="12">
    <location>
        <position position="305"/>
    </location>
</feature>
<sequence length="382" mass="41830">MRLLRSGLSRTDVEGQMRNLVESLFRNIPSGVGSHRRVLKLSKAELQQVLQRGAAWAVDNGYGTARDLEHTEEHGCLQGAEPDRLSDRALERGRPQLGSIGSGNHFVEVDYVAEVYDEAVAQALGLFRDQIVVSIHTGSRGLGYQVCDDAIKDMQQATAKYGIKIPDRQLCCAPLTSPEAQGYIGAMYSAANFAFANRQLITHWVRETFAQVLQRSPEALRFDVVYDVCHNIGKFETHTVNGVPRRLCVHRKGATRALAPGHPQLPLAWRYLGQPVLVPGDMGRYSYVLIGTAQGGSETFASSCHGAGRMMSRSQAKKSARGRPIVRELEDAGIFVRSAGRATLMEEIPEAYKDVSQVVDVVHGAGISRNVAQIRPLGVIKG</sequence>
<evidence type="ECO:0000256" key="11">
    <source>
        <dbReference type="ARBA" id="ARBA00049514"/>
    </source>
</evidence>
<feature type="binding site" evidence="14">
    <location>
        <position position="136"/>
    </location>
    <ligand>
        <name>Mn(2+)</name>
        <dbReference type="ChEBI" id="CHEBI:29035"/>
        <label>2</label>
    </ligand>
</feature>
<dbReference type="Proteomes" id="UP000019140">
    <property type="component" value="Unassembled WGS sequence"/>
</dbReference>
<evidence type="ECO:0000256" key="2">
    <source>
        <dbReference type="ARBA" id="ARBA00012726"/>
    </source>
</evidence>
<evidence type="ECO:0000256" key="8">
    <source>
        <dbReference type="ARBA" id="ARBA00023134"/>
    </source>
</evidence>
<dbReference type="GO" id="GO:0003972">
    <property type="term" value="F:RNA ligase (ATP) activity"/>
    <property type="evidence" value="ECO:0007669"/>
    <property type="project" value="TreeGrafter"/>
</dbReference>
<comment type="cofactor">
    <cofactor evidence="14">
        <name>Mn(2+)</name>
        <dbReference type="ChEBI" id="CHEBI:29035"/>
    </cofactor>
    <text evidence="14">Binds 2 manganese ions per subunit.</text>
</comment>
<evidence type="ECO:0000256" key="3">
    <source>
        <dbReference type="ARBA" id="ARBA00015720"/>
    </source>
</evidence>
<evidence type="ECO:0000256" key="14">
    <source>
        <dbReference type="PIRSR" id="PIRSR601233-3"/>
    </source>
</evidence>
<feature type="binding site" evidence="14">
    <location>
        <position position="105"/>
    </location>
    <ligand>
        <name>Mn(2+)</name>
        <dbReference type="ChEBI" id="CHEBI:29035"/>
        <label>1</label>
    </ligand>
</feature>
<protein>
    <recommendedName>
        <fullName evidence="3">RNA-splicing ligase RtcB</fullName>
        <ecNumber evidence="2">6.5.1.8</ecNumber>
    </recommendedName>
</protein>
<feature type="binding site" evidence="14">
    <location>
        <position position="230"/>
    </location>
    <ligand>
        <name>Mn(2+)</name>
        <dbReference type="ChEBI" id="CHEBI:29035"/>
        <label>2</label>
    </ligand>
</feature>
<comment type="caution">
    <text evidence="15">The sequence shown here is derived from an EMBL/GenBank/DDBJ whole genome shotgun (WGS) entry which is preliminary data.</text>
</comment>
<feature type="binding site" evidence="13">
    <location>
        <begin position="279"/>
        <end position="282"/>
    </location>
    <ligand>
        <name>GMP</name>
        <dbReference type="ChEBI" id="CHEBI:58115"/>
    </ligand>
</feature>
<dbReference type="FunFam" id="3.90.1860.10:FF:000001">
    <property type="entry name" value="tRNA-splicing ligase RtcB homolog"/>
    <property type="match status" value="1"/>
</dbReference>
<evidence type="ECO:0000256" key="7">
    <source>
        <dbReference type="ARBA" id="ARBA00022800"/>
    </source>
</evidence>
<keyword evidence="9 14" id="KW-0464">Manganese</keyword>
<dbReference type="AlphaFoldDB" id="W4M241"/>
<dbReference type="GO" id="GO:0046872">
    <property type="term" value="F:metal ion binding"/>
    <property type="evidence" value="ECO:0007669"/>
    <property type="project" value="UniProtKB-KW"/>
</dbReference>
<dbReference type="GO" id="GO:0005525">
    <property type="term" value="F:GTP binding"/>
    <property type="evidence" value="ECO:0007669"/>
    <property type="project" value="UniProtKB-KW"/>
</dbReference>
<dbReference type="InterPro" id="IPR036025">
    <property type="entry name" value="RtcB-like_sf"/>
</dbReference>
<proteinExistence type="inferred from homology"/>
<evidence type="ECO:0000256" key="5">
    <source>
        <dbReference type="ARBA" id="ARBA00022723"/>
    </source>
</evidence>
<evidence type="ECO:0000313" key="16">
    <source>
        <dbReference type="Proteomes" id="UP000019140"/>
    </source>
</evidence>
<feature type="binding site" evidence="13">
    <location>
        <begin position="104"/>
        <end position="108"/>
    </location>
    <ligand>
        <name>GMP</name>
        <dbReference type="ChEBI" id="CHEBI:58115"/>
    </ligand>
</feature>
<keyword evidence="6 13" id="KW-0547">Nucleotide-binding</keyword>
<dbReference type="HOGENOM" id="CLU_022279_0_1_7"/>
<evidence type="ECO:0000256" key="6">
    <source>
        <dbReference type="ARBA" id="ARBA00022741"/>
    </source>
</evidence>
<keyword evidence="7" id="KW-0692">RNA repair</keyword>
<evidence type="ECO:0000256" key="1">
    <source>
        <dbReference type="ARBA" id="ARBA00008071"/>
    </source>
</evidence>
<accession>W4M241</accession>
<keyword evidence="4 15" id="KW-0436">Ligase</keyword>
<gene>
    <name evidence="15" type="ORF">ETSY2_29740</name>
</gene>
<evidence type="ECO:0000256" key="12">
    <source>
        <dbReference type="PIRSR" id="PIRSR601233-1"/>
    </source>
</evidence>
<evidence type="ECO:0000313" key="15">
    <source>
        <dbReference type="EMBL" id="ETX04265.1"/>
    </source>
</evidence>
<comment type="similarity">
    <text evidence="1">Belongs to the RtcB family.</text>
</comment>
<evidence type="ECO:0000256" key="13">
    <source>
        <dbReference type="PIRSR" id="PIRSR601233-2"/>
    </source>
</evidence>
<evidence type="ECO:0000256" key="9">
    <source>
        <dbReference type="ARBA" id="ARBA00023211"/>
    </source>
</evidence>
<dbReference type="EMBL" id="AZHX01001259">
    <property type="protein sequence ID" value="ETX04265.1"/>
    <property type="molecule type" value="Genomic_DNA"/>
</dbReference>
<keyword evidence="8 13" id="KW-0342">GTP-binding</keyword>
<dbReference type="PANTHER" id="PTHR11118:SF1">
    <property type="entry name" value="RNA-SPLICING LIGASE RTCB HOMOLOG"/>
    <property type="match status" value="1"/>
</dbReference>
<reference evidence="15 16" key="1">
    <citation type="journal article" date="2014" name="Nature">
        <title>An environmental bacterial taxon with a large and distinct metabolic repertoire.</title>
        <authorList>
            <person name="Wilson M.C."/>
            <person name="Mori T."/>
            <person name="Ruckert C."/>
            <person name="Uria A.R."/>
            <person name="Helf M.J."/>
            <person name="Takada K."/>
            <person name="Gernert C."/>
            <person name="Steffens U.A."/>
            <person name="Heycke N."/>
            <person name="Schmitt S."/>
            <person name="Rinke C."/>
            <person name="Helfrich E.J."/>
            <person name="Brachmann A.O."/>
            <person name="Gurgui C."/>
            <person name="Wakimoto T."/>
            <person name="Kracht M."/>
            <person name="Crusemann M."/>
            <person name="Hentschel U."/>
            <person name="Abe I."/>
            <person name="Matsunaga S."/>
            <person name="Kalinowski J."/>
            <person name="Takeyama H."/>
            <person name="Piel J."/>
        </authorList>
    </citation>
    <scope>NUCLEOTIDE SEQUENCE [LARGE SCALE GENOMIC DNA]</scope>
    <source>
        <strain evidence="16">TSY2</strain>
    </source>
</reference>
<feature type="binding site" evidence="13">
    <location>
        <position position="286"/>
    </location>
    <ligand>
        <name>GMP</name>
        <dbReference type="ChEBI" id="CHEBI:58115"/>
    </ligand>
</feature>
<dbReference type="PATRIC" id="fig|1429439.4.peg.5046"/>
<keyword evidence="16" id="KW-1185">Reference proteome</keyword>